<dbReference type="Proteomes" id="UP000182589">
    <property type="component" value="Unassembled WGS sequence"/>
</dbReference>
<name>A0A1H2XQ98_9BACL</name>
<keyword evidence="1" id="KW-0812">Transmembrane</keyword>
<keyword evidence="1" id="KW-1133">Transmembrane helix</keyword>
<evidence type="ECO:0000313" key="2">
    <source>
        <dbReference type="EMBL" id="SDW95092.1"/>
    </source>
</evidence>
<evidence type="ECO:0000256" key="1">
    <source>
        <dbReference type="SAM" id="Phobius"/>
    </source>
</evidence>
<reference evidence="3" key="1">
    <citation type="submission" date="2016-10" db="EMBL/GenBank/DDBJ databases">
        <authorList>
            <person name="Varghese N."/>
        </authorList>
    </citation>
    <scope>NUCLEOTIDE SEQUENCE [LARGE SCALE GENOMIC DNA]</scope>
    <source>
        <strain evidence="3">DSM 12489</strain>
    </source>
</reference>
<protein>
    <recommendedName>
        <fullName evidence="4">Holin-like Toxin (Hol-Tox)</fullName>
    </recommendedName>
</protein>
<sequence length="34" mass="3823">MSVYDALSLVFQFASFVVAFLALVVTLVLAFRRK</sequence>
<gene>
    <name evidence="2" type="ORF">SAMN04489725_12335</name>
</gene>
<accession>A0A1H2XQ98</accession>
<dbReference type="Pfam" id="PF16935">
    <property type="entry name" value="Hol_Tox"/>
    <property type="match status" value="1"/>
</dbReference>
<feature type="transmembrane region" description="Helical" evidence="1">
    <location>
        <begin position="6"/>
        <end position="31"/>
    </location>
</feature>
<evidence type="ECO:0008006" key="4">
    <source>
        <dbReference type="Google" id="ProtNLM"/>
    </source>
</evidence>
<proteinExistence type="predicted"/>
<dbReference type="EMBL" id="FNOJ01000023">
    <property type="protein sequence ID" value="SDW95092.1"/>
    <property type="molecule type" value="Genomic_DNA"/>
</dbReference>
<dbReference type="RefSeq" id="WP_143027544.1">
    <property type="nucleotide sequence ID" value="NZ_FNOJ01000023.1"/>
</dbReference>
<organism evidence="2 3">
    <name type="scientific">Alicyclobacillus hesperidum</name>
    <dbReference type="NCBI Taxonomy" id="89784"/>
    <lineage>
        <taxon>Bacteria</taxon>
        <taxon>Bacillati</taxon>
        <taxon>Bacillota</taxon>
        <taxon>Bacilli</taxon>
        <taxon>Bacillales</taxon>
        <taxon>Alicyclobacillaceae</taxon>
        <taxon>Alicyclobacillus</taxon>
    </lineage>
</organism>
<keyword evidence="1" id="KW-0472">Membrane</keyword>
<dbReference type="InterPro" id="IPR031616">
    <property type="entry name" value="BsrE-like"/>
</dbReference>
<dbReference type="AlphaFoldDB" id="A0A1H2XQ98"/>
<evidence type="ECO:0000313" key="3">
    <source>
        <dbReference type="Proteomes" id="UP000182589"/>
    </source>
</evidence>
<dbReference type="STRING" id="89784.SAMN04489725_12335"/>
<keyword evidence="3" id="KW-1185">Reference proteome</keyword>